<proteinExistence type="predicted"/>
<evidence type="ECO:0000256" key="2">
    <source>
        <dbReference type="SAM" id="SignalP"/>
    </source>
</evidence>
<feature type="compositionally biased region" description="Basic residues" evidence="1">
    <location>
        <begin position="257"/>
        <end position="274"/>
    </location>
</feature>
<evidence type="ECO:0000256" key="1">
    <source>
        <dbReference type="SAM" id="MobiDB-lite"/>
    </source>
</evidence>
<protein>
    <recommendedName>
        <fullName evidence="4">Methyltransferase type 11 domain-containing protein</fullName>
    </recommendedName>
</protein>
<name>A0A7S2SRJ9_9STRA</name>
<dbReference type="EMBL" id="HBHJ01028217">
    <property type="protein sequence ID" value="CAD9707677.1"/>
    <property type="molecule type" value="Transcribed_RNA"/>
</dbReference>
<keyword evidence="2" id="KW-0732">Signal</keyword>
<accession>A0A7S2SRJ9</accession>
<feature type="region of interest" description="Disordered" evidence="1">
    <location>
        <begin position="238"/>
        <end position="293"/>
    </location>
</feature>
<evidence type="ECO:0000313" key="3">
    <source>
        <dbReference type="EMBL" id="CAD9707677.1"/>
    </source>
</evidence>
<feature type="region of interest" description="Disordered" evidence="1">
    <location>
        <begin position="48"/>
        <end position="68"/>
    </location>
</feature>
<reference evidence="3" key="1">
    <citation type="submission" date="2021-01" db="EMBL/GenBank/DDBJ databases">
        <authorList>
            <person name="Corre E."/>
            <person name="Pelletier E."/>
            <person name="Niang G."/>
            <person name="Scheremetjew M."/>
            <person name="Finn R."/>
            <person name="Kale V."/>
            <person name="Holt S."/>
            <person name="Cochrane G."/>
            <person name="Meng A."/>
            <person name="Brown T."/>
            <person name="Cohen L."/>
        </authorList>
    </citation>
    <scope>NUCLEOTIDE SEQUENCE</scope>
    <source>
        <strain evidence="3">CCMP1243</strain>
    </source>
</reference>
<organism evidence="3">
    <name type="scientific">Rhizochromulina marina</name>
    <dbReference type="NCBI Taxonomy" id="1034831"/>
    <lineage>
        <taxon>Eukaryota</taxon>
        <taxon>Sar</taxon>
        <taxon>Stramenopiles</taxon>
        <taxon>Ochrophyta</taxon>
        <taxon>Dictyochophyceae</taxon>
        <taxon>Rhizochromulinales</taxon>
        <taxon>Rhizochromulina</taxon>
    </lineage>
</organism>
<feature type="compositionally biased region" description="Basic and acidic residues" evidence="1">
    <location>
        <begin position="275"/>
        <end position="293"/>
    </location>
</feature>
<feature type="chain" id="PRO_5031203338" description="Methyltransferase type 11 domain-containing protein" evidence="2">
    <location>
        <begin position="27"/>
        <end position="293"/>
    </location>
</feature>
<evidence type="ECO:0008006" key="4">
    <source>
        <dbReference type="Google" id="ProtNLM"/>
    </source>
</evidence>
<sequence>MAALRWLSSHVLVLCVLSGLLSVAFGLLPRHAPGRGVWGTGARAQGPVLGRTWPPPRDHCSGRTTPSSSPLRMGLLDWVNPNYWRLQYSSAEMLTKGVPPGTRKVFDLNGKGADTRMYYYPRSVTEVLVSEVDANLNLLEPTAAKLGLTTTVQSETVVPSNSVDVCILVQALDSESTAGSLVGAAHRMLCPGGRVLFIERESALHLLESQPWEALDFEIEEGFVRGAGIKKQSEASLRVSGKNKAPSAKVRGAARGAKAKGGTKRVPSSRRKKKGETEIKVSEGRDESGGAVV</sequence>
<feature type="signal peptide" evidence="2">
    <location>
        <begin position="1"/>
        <end position="26"/>
    </location>
</feature>
<dbReference type="AlphaFoldDB" id="A0A7S2SRJ9"/>
<gene>
    <name evidence="3" type="ORF">RMAR1173_LOCUS18668</name>
</gene>